<protein>
    <recommendedName>
        <fullName evidence="1">DUF547 domain-containing protein</fullName>
    </recommendedName>
</protein>
<evidence type="ECO:0000313" key="2">
    <source>
        <dbReference type="EMBL" id="CAI4031039.1"/>
    </source>
</evidence>
<proteinExistence type="predicted"/>
<evidence type="ECO:0000313" key="3">
    <source>
        <dbReference type="Proteomes" id="UP001179121"/>
    </source>
</evidence>
<dbReference type="Pfam" id="PF04784">
    <property type="entry name" value="DUF547"/>
    <property type="match status" value="1"/>
</dbReference>
<evidence type="ECO:0000259" key="1">
    <source>
        <dbReference type="Pfam" id="PF04784"/>
    </source>
</evidence>
<dbReference type="EMBL" id="OX365700">
    <property type="protein sequence ID" value="CAI4031039.1"/>
    <property type="molecule type" value="Genomic_DNA"/>
</dbReference>
<feature type="domain" description="DUF547" evidence="1">
    <location>
        <begin position="97"/>
        <end position="200"/>
    </location>
</feature>
<dbReference type="Proteomes" id="UP001179121">
    <property type="component" value="Chromosome"/>
</dbReference>
<name>A0AA86T320_9BACT</name>
<dbReference type="InterPro" id="IPR006869">
    <property type="entry name" value="DUF547"/>
</dbReference>
<dbReference type="PANTHER" id="PTHR46361">
    <property type="entry name" value="ELECTRON CARRIER/ PROTEIN DISULFIDE OXIDOREDUCTASE"/>
    <property type="match status" value="1"/>
</dbReference>
<dbReference type="AlphaFoldDB" id="A0AA86T320"/>
<organism evidence="2 3">
    <name type="scientific">Nitrospira tepida</name>
    <dbReference type="NCBI Taxonomy" id="2973512"/>
    <lineage>
        <taxon>Bacteria</taxon>
        <taxon>Pseudomonadati</taxon>
        <taxon>Nitrospirota</taxon>
        <taxon>Nitrospiria</taxon>
        <taxon>Nitrospirales</taxon>
        <taxon>Nitrospiraceae</taxon>
        <taxon>Nitrospira</taxon>
    </lineage>
</organism>
<dbReference type="PANTHER" id="PTHR46361:SF3">
    <property type="entry name" value="ELECTRON CARRIER_ PROTEIN DISULFIDE OXIDOREDUCTASE"/>
    <property type="match status" value="1"/>
</dbReference>
<sequence length="285" mass="32564">MVYVGTLAESNRGDAMVWLRILMLIQLAAVGGCSTVPSTFHPNPAIPSRTFSHHLWDQVLRAHVADGQVNYQGMAKDKRFAEYLTDLNHVDPNALPTRADRLAFWINAYNAFAVKGIIDGYSPRSLWGRYRFFIARDYRVGGETINLYDLERSLLIPDFKEPRIHFAIVCASASCPKLRSSAYVGEELDRQLDEAAREFINDPAKNRFDRDNHVARLSMIFNWFTHDFAAHSGSLMQYVKRYLNDPALVHEMEQTPYTIEFLDYDWSLNGTPPRSADDDRPAGRT</sequence>
<keyword evidence="3" id="KW-1185">Reference proteome</keyword>
<accession>A0AA86T320</accession>
<gene>
    <name evidence="2" type="ORF">DNFV4_01471</name>
</gene>
<reference evidence="2" key="1">
    <citation type="submission" date="2022-10" db="EMBL/GenBank/DDBJ databases">
        <authorList>
            <person name="Koch H."/>
        </authorList>
    </citation>
    <scope>NUCLEOTIDE SEQUENCE</scope>
    <source>
        <strain evidence="2">DNF</strain>
    </source>
</reference>
<dbReference type="KEGG" id="nti:DNFV4_01471"/>